<keyword evidence="3" id="KW-1185">Reference proteome</keyword>
<reference evidence="2" key="1">
    <citation type="submission" date="2023-03" db="EMBL/GenBank/DDBJ databases">
        <title>Complete genome of Cladonia borealis.</title>
        <authorList>
            <person name="Park H."/>
        </authorList>
    </citation>
    <scope>NUCLEOTIDE SEQUENCE</scope>
    <source>
        <strain evidence="2">ANT050790</strain>
    </source>
</reference>
<comment type="caution">
    <text evidence="2">The sequence shown here is derived from an EMBL/GenBank/DDBJ whole genome shotgun (WGS) entry which is preliminary data.</text>
</comment>
<organism evidence="2 3">
    <name type="scientific">Cladonia borealis</name>
    <dbReference type="NCBI Taxonomy" id="184061"/>
    <lineage>
        <taxon>Eukaryota</taxon>
        <taxon>Fungi</taxon>
        <taxon>Dikarya</taxon>
        <taxon>Ascomycota</taxon>
        <taxon>Pezizomycotina</taxon>
        <taxon>Lecanoromycetes</taxon>
        <taxon>OSLEUM clade</taxon>
        <taxon>Lecanoromycetidae</taxon>
        <taxon>Lecanorales</taxon>
        <taxon>Lecanorineae</taxon>
        <taxon>Cladoniaceae</taxon>
        <taxon>Cladonia</taxon>
    </lineage>
</organism>
<name>A0AA39R8B0_9LECA</name>
<dbReference type="InterPro" id="IPR045926">
    <property type="entry name" value="DUF6345"/>
</dbReference>
<dbReference type="AlphaFoldDB" id="A0AA39R8B0"/>
<evidence type="ECO:0000313" key="3">
    <source>
        <dbReference type="Proteomes" id="UP001166286"/>
    </source>
</evidence>
<keyword evidence="1" id="KW-0732">Signal</keyword>
<dbReference type="Proteomes" id="UP001166286">
    <property type="component" value="Unassembled WGS sequence"/>
</dbReference>
<feature type="signal peptide" evidence="1">
    <location>
        <begin position="1"/>
        <end position="20"/>
    </location>
</feature>
<dbReference type="Pfam" id="PF19872">
    <property type="entry name" value="DUF6345"/>
    <property type="match status" value="1"/>
</dbReference>
<evidence type="ECO:0000313" key="2">
    <source>
        <dbReference type="EMBL" id="KAK0516700.1"/>
    </source>
</evidence>
<gene>
    <name evidence="2" type="ORF">JMJ35_001303</name>
</gene>
<protein>
    <submittedName>
        <fullName evidence="2">Uncharacterized protein</fullName>
    </submittedName>
</protein>
<sequence>MFSVPAFTLLFVLTPSIILAHTLPIFFVQSTFQGPSRAQNLHRKLYQKDGEPTYVDSRLIIRGPNNSTTFELDTHSGGIWSADNTRLWNTSHAKHPSEFVKANKTCRDAAEDLIKKYKLVPHTEESSPVTFEFAGISGTQLSNENGHANGSKFTREEFQLDISANYIAKVKVPGQGNLPVIGGGGNFQFTFEQNSRLIGYHGVWRDVQGKGVDYPVIPQTESDSQYKNATSSLNILNFTSTLAYYSAPFGTVQNYLYPVYIYHATAKFGNETVQLRETLLPATTFLLEPQTLPLKPDCAAPIEKIPKPTHPSKSRRSALIPRQSKTWGFGTEWLGVPWGLPGSQANAAGVSNLLFDGLFSGVFGGLFGGGAKWTQKFNWGNTFVWETDWDAEDSVWVDSADLVFYTGHANGNGWVTATPTNDAFVHHEVVGTFPQIPGNLWGHENLKWLVIAACGPHQDDRIVAGGGNAFDRWRGAFDGLHVFMGYATESIDTTGEGSGIVKYARGGDTLVNSWFRAAKEVQRRGVWVTAMWSGNSGQDHLPGHGGMETDPPISTQRWLLWSQV</sequence>
<accession>A0AA39R8B0</accession>
<dbReference type="EMBL" id="JAFEKC020000002">
    <property type="protein sequence ID" value="KAK0516700.1"/>
    <property type="molecule type" value="Genomic_DNA"/>
</dbReference>
<evidence type="ECO:0000256" key="1">
    <source>
        <dbReference type="SAM" id="SignalP"/>
    </source>
</evidence>
<proteinExistence type="predicted"/>
<feature type="chain" id="PRO_5041433894" evidence="1">
    <location>
        <begin position="21"/>
        <end position="564"/>
    </location>
</feature>